<dbReference type="AlphaFoldDB" id="A0A2A4X8R4"/>
<protein>
    <submittedName>
        <fullName evidence="1">2-methylfumaryl-CoA isomerase</fullName>
    </submittedName>
</protein>
<reference evidence="2" key="1">
    <citation type="submission" date="2017-08" db="EMBL/GenBank/DDBJ databases">
        <title>A dynamic microbial community with high functional redundancy inhabits the cold, oxic subseafloor aquifer.</title>
        <authorList>
            <person name="Tully B.J."/>
            <person name="Wheat C.G."/>
            <person name="Glazer B.T."/>
            <person name="Huber J.A."/>
        </authorList>
    </citation>
    <scope>NUCLEOTIDE SEQUENCE [LARGE SCALE GENOMIC DNA]</scope>
</reference>
<dbReference type="Proteomes" id="UP000218767">
    <property type="component" value="Unassembled WGS sequence"/>
</dbReference>
<dbReference type="GO" id="GO:0016853">
    <property type="term" value="F:isomerase activity"/>
    <property type="evidence" value="ECO:0007669"/>
    <property type="project" value="UniProtKB-KW"/>
</dbReference>
<keyword evidence="1" id="KW-0413">Isomerase</keyword>
<dbReference type="EMBL" id="NVUL01000028">
    <property type="protein sequence ID" value="PCI78701.1"/>
    <property type="molecule type" value="Genomic_DNA"/>
</dbReference>
<accession>A0A2A4X8R4</accession>
<dbReference type="SUPFAM" id="SSF89796">
    <property type="entry name" value="CoA-transferase family III (CaiB/BaiF)"/>
    <property type="match status" value="1"/>
</dbReference>
<dbReference type="InterPro" id="IPR044855">
    <property type="entry name" value="CoA-Trfase_III_dom3_sf"/>
</dbReference>
<name>A0A2A4X8R4_9GAMM</name>
<organism evidence="1 2">
    <name type="scientific">SAR86 cluster bacterium</name>
    <dbReference type="NCBI Taxonomy" id="2030880"/>
    <lineage>
        <taxon>Bacteria</taxon>
        <taxon>Pseudomonadati</taxon>
        <taxon>Pseudomonadota</taxon>
        <taxon>Gammaproteobacteria</taxon>
        <taxon>SAR86 cluster</taxon>
    </lineage>
</organism>
<dbReference type="PANTHER" id="PTHR48228:SF5">
    <property type="entry name" value="ALPHA-METHYLACYL-COA RACEMASE"/>
    <property type="match status" value="1"/>
</dbReference>
<dbReference type="PANTHER" id="PTHR48228">
    <property type="entry name" value="SUCCINYL-COA--D-CITRAMALATE COA-TRANSFERASE"/>
    <property type="match status" value="1"/>
</dbReference>
<dbReference type="Gene3D" id="3.30.1540.10">
    <property type="entry name" value="formyl-coa transferase, domain 3"/>
    <property type="match status" value="1"/>
</dbReference>
<dbReference type="InterPro" id="IPR003673">
    <property type="entry name" value="CoA-Trfase_fam_III"/>
</dbReference>
<dbReference type="InterPro" id="IPR050509">
    <property type="entry name" value="CoA-transferase_III"/>
</dbReference>
<dbReference type="Gene3D" id="3.40.50.10540">
    <property type="entry name" value="Crotonobetainyl-coa:carnitine coa-transferase, domain 1"/>
    <property type="match status" value="1"/>
</dbReference>
<dbReference type="InterPro" id="IPR023606">
    <property type="entry name" value="CoA-Trfase_III_dom_1_sf"/>
</dbReference>
<dbReference type="Pfam" id="PF02515">
    <property type="entry name" value="CoA_transf_3"/>
    <property type="match status" value="1"/>
</dbReference>
<gene>
    <name evidence="1" type="ORF">COB20_06285</name>
</gene>
<comment type="caution">
    <text evidence="1">The sequence shown here is derived from an EMBL/GenBank/DDBJ whole genome shotgun (WGS) entry which is preliminary data.</text>
</comment>
<evidence type="ECO:0000313" key="2">
    <source>
        <dbReference type="Proteomes" id="UP000218767"/>
    </source>
</evidence>
<sequence length="404" mass="44002">MQALLSGMRVVEGSAFIAAPSGGMTLAQLGADVIRFDQIGGGIDYRRWPITDKGKSLYWHSLNKGKRSFAVDFRKPEGKELLTQLICADGEDAGIFLTNFPAKGWLADTELRARRQDLIYLNLTGDRHGGSALDYTVNSKVGLPFLSGDGESPSNNPFPAWDVIAGQHIALGLLTAERHRRIHGQGQFIRLALADVALATMGHLGYLAEAEVNKEPRPSVGNHVFGSFGHDFKCKDGERVMIVGVSPNQWKAIVRVTETEAQVAELEASLGLDFSNEGDRFRAREKLKELFEPWFGQRDSHNVHRALDQASVCWGPYQTIQQLVQTDSDCSVDNPLFEKVEQPGIGEYLMPSNPLNFEGFGNVPVTPAPVLGQHTDEILADTLGLSGSEIGKLHDSGVVAGPSA</sequence>
<proteinExistence type="predicted"/>
<evidence type="ECO:0000313" key="1">
    <source>
        <dbReference type="EMBL" id="PCI78701.1"/>
    </source>
</evidence>